<gene>
    <name evidence="3" type="ORF">ACJMK2_035023</name>
</gene>
<accession>A0ABD3WVM8</accession>
<feature type="compositionally biased region" description="Basic residues" evidence="1">
    <location>
        <begin position="457"/>
        <end position="473"/>
    </location>
</feature>
<reference evidence="3 4" key="1">
    <citation type="submission" date="2024-11" db="EMBL/GenBank/DDBJ databases">
        <title>Chromosome-level genome assembly of the freshwater bivalve Anodonta woodiana.</title>
        <authorList>
            <person name="Chen X."/>
        </authorList>
    </citation>
    <scope>NUCLEOTIDE SEQUENCE [LARGE SCALE GENOMIC DNA]</scope>
    <source>
        <strain evidence="3">MN2024</strain>
        <tissue evidence="3">Gills</tissue>
    </source>
</reference>
<organism evidence="3 4">
    <name type="scientific">Sinanodonta woodiana</name>
    <name type="common">Chinese pond mussel</name>
    <name type="synonym">Anodonta woodiana</name>
    <dbReference type="NCBI Taxonomy" id="1069815"/>
    <lineage>
        <taxon>Eukaryota</taxon>
        <taxon>Metazoa</taxon>
        <taxon>Spiralia</taxon>
        <taxon>Lophotrochozoa</taxon>
        <taxon>Mollusca</taxon>
        <taxon>Bivalvia</taxon>
        <taxon>Autobranchia</taxon>
        <taxon>Heteroconchia</taxon>
        <taxon>Palaeoheterodonta</taxon>
        <taxon>Unionida</taxon>
        <taxon>Unionoidea</taxon>
        <taxon>Unionidae</taxon>
        <taxon>Unioninae</taxon>
        <taxon>Sinanodonta</taxon>
    </lineage>
</organism>
<dbReference type="InterPro" id="IPR045576">
    <property type="entry name" value="RPC5_C"/>
</dbReference>
<feature type="region of interest" description="Disordered" evidence="1">
    <location>
        <begin position="445"/>
        <end position="484"/>
    </location>
</feature>
<feature type="domain" description="DNA-directed RNA polymerase III subunit RPC5 C-terminal" evidence="2">
    <location>
        <begin position="495"/>
        <end position="676"/>
    </location>
</feature>
<feature type="compositionally biased region" description="Basic and acidic residues" evidence="1">
    <location>
        <begin position="445"/>
        <end position="456"/>
    </location>
</feature>
<dbReference type="Pfam" id="PF04801">
    <property type="entry name" value="RPC5"/>
    <property type="match status" value="1"/>
</dbReference>
<feature type="region of interest" description="Disordered" evidence="1">
    <location>
        <begin position="150"/>
        <end position="172"/>
    </location>
</feature>
<dbReference type="Pfam" id="PF19725">
    <property type="entry name" value="RPC5_C"/>
    <property type="match status" value="1"/>
</dbReference>
<comment type="caution">
    <text evidence="3">The sequence shown here is derived from an EMBL/GenBank/DDBJ whole genome shotgun (WGS) entry which is preliminary data.</text>
</comment>
<feature type="compositionally biased region" description="Acidic residues" evidence="1">
    <location>
        <begin position="158"/>
        <end position="169"/>
    </location>
</feature>
<evidence type="ECO:0000256" key="1">
    <source>
        <dbReference type="SAM" id="MobiDB-lite"/>
    </source>
</evidence>
<evidence type="ECO:0000313" key="4">
    <source>
        <dbReference type="Proteomes" id="UP001634394"/>
    </source>
</evidence>
<dbReference type="AlphaFoldDB" id="A0ABD3WVM8"/>
<dbReference type="InterPro" id="IPR006886">
    <property type="entry name" value="RNA_pol_III_Rpc5"/>
</dbReference>
<dbReference type="PANTHER" id="PTHR12069:SF0">
    <property type="entry name" value="DNA-DIRECTED RNA POLYMERASE III SUBUNIT RPC5"/>
    <property type="match status" value="1"/>
</dbReference>
<dbReference type="Proteomes" id="UP001634394">
    <property type="component" value="Unassembled WGS sequence"/>
</dbReference>
<protein>
    <recommendedName>
        <fullName evidence="2">DNA-directed RNA polymerase III subunit RPC5 C-terminal domain-containing protein</fullName>
    </recommendedName>
</protein>
<name>A0ABD3WVM8_SINWO</name>
<keyword evidence="4" id="KW-1185">Reference proteome</keyword>
<sequence length="681" mass="77326">MDDEDDPVEHEIDVFLSKSLAENLYLLQYPVRPSHMTYDSIQHLSTKVKPNQKKVELELALNTKSPHYAKSKGEQIALNVDGHKEGAETSYYASSLMDKQVLTSVPSSTNTGRYAVGYLKDGELHLSPLHALVQLRPSFGYLDRVDSRQKVVQSGGGDEGESSQDEVEEEAKPVTIKFARPESDEAKARRLASFEYLNKKREEERWVNVDYYGIYDDRSEMERELLLAGRGDQNSAEFNITPKDYLQMLMPLSSEDKQEKPAMPNNVLSLSQLKTMPLGDQVKSLLVNAKVIQFHQLMNLLPKGTDPQATLRSLQHVAVMVQGCWVVKSDVLYPKEVCSPHSGISAEYLCRGRDYVIWRFTQSRFVTRKEVATITKLPSEDILDILKQMSHIRVHQGWEFGLEYDYDFTNRYPEITQRQKMLWEAKHQAIFKQLNISKEQEKKIRDQAAVEAAGDKPRRRRRSSSRSSRKRTLSGRSISDHSDIEIELPKQESLDVEPILIDGDNNTESMEVNHISNGPTMELSAEGMSTLNSVSHELRTELLKFVQEKLYSRFVLSISELKRLFTVKLSTCPPGHIFGSGVSEKLLEEAVIEVGGIILNAQWQTEHVYVLSKTGGDLDTIRGILVDFLKSNHKVNKKSFAKLVESSLGTSPSDNDIKTVLRDYCVPKLGSWYIKCCSDWS</sequence>
<evidence type="ECO:0000313" key="3">
    <source>
        <dbReference type="EMBL" id="KAL3877293.1"/>
    </source>
</evidence>
<evidence type="ECO:0000259" key="2">
    <source>
        <dbReference type="Pfam" id="PF19725"/>
    </source>
</evidence>
<dbReference type="EMBL" id="JBJQND010000005">
    <property type="protein sequence ID" value="KAL3877293.1"/>
    <property type="molecule type" value="Genomic_DNA"/>
</dbReference>
<proteinExistence type="predicted"/>
<dbReference type="PANTHER" id="PTHR12069">
    <property type="entry name" value="DNA-DIRECTED RNA POLYMERASES III 80 KDA POLYPEPTIDE RNA POLYMERASE III SUBUNIT 5"/>
    <property type="match status" value="1"/>
</dbReference>